<sequence>MAQTIRLVPVEGGRHTAAQISGSKLMIIPGMGHDIPTSLIPTLVDAIAAHCETADQNSNPADVTQKAEPTG</sequence>
<dbReference type="RefSeq" id="WP_212494967.1">
    <property type="nucleotide sequence ID" value="NZ_JAFCJH010000059.1"/>
</dbReference>
<dbReference type="Gene3D" id="3.40.50.1820">
    <property type="entry name" value="alpha/beta hydrolase"/>
    <property type="match status" value="1"/>
</dbReference>
<dbReference type="Proteomes" id="UP001315278">
    <property type="component" value="Unassembled WGS sequence"/>
</dbReference>
<dbReference type="EMBL" id="JAFCJH010000059">
    <property type="protein sequence ID" value="MBR0800655.1"/>
    <property type="molecule type" value="Genomic_DNA"/>
</dbReference>
<evidence type="ECO:0000313" key="2">
    <source>
        <dbReference type="Proteomes" id="UP001315278"/>
    </source>
</evidence>
<organism evidence="1 2">
    <name type="scientific">Bradyrhizobium jicamae</name>
    <dbReference type="NCBI Taxonomy" id="280332"/>
    <lineage>
        <taxon>Bacteria</taxon>
        <taxon>Pseudomonadati</taxon>
        <taxon>Pseudomonadota</taxon>
        <taxon>Alphaproteobacteria</taxon>
        <taxon>Hyphomicrobiales</taxon>
        <taxon>Nitrobacteraceae</taxon>
        <taxon>Bradyrhizobium</taxon>
    </lineage>
</organism>
<proteinExistence type="predicted"/>
<keyword evidence="2" id="KW-1185">Reference proteome</keyword>
<accession>A0ABS5FV53</accession>
<evidence type="ECO:0008006" key="3">
    <source>
        <dbReference type="Google" id="ProtNLM"/>
    </source>
</evidence>
<reference evidence="2" key="1">
    <citation type="journal article" date="2021" name="ISME J.">
        <title>Evolutionary origin and ecological implication of a unique nif island in free-living Bradyrhizobium lineages.</title>
        <authorList>
            <person name="Tao J."/>
        </authorList>
    </citation>
    <scope>NUCLEOTIDE SEQUENCE [LARGE SCALE GENOMIC DNA]</scope>
    <source>
        <strain evidence="2">SZCCT0434</strain>
    </source>
</reference>
<comment type="caution">
    <text evidence="1">The sequence shown here is derived from an EMBL/GenBank/DDBJ whole genome shotgun (WGS) entry which is preliminary data.</text>
</comment>
<name>A0ABS5FV53_9BRAD</name>
<protein>
    <recommendedName>
        <fullName evidence="3">Alpha/beta hydrolase</fullName>
    </recommendedName>
</protein>
<dbReference type="InterPro" id="IPR029058">
    <property type="entry name" value="AB_hydrolase_fold"/>
</dbReference>
<dbReference type="SUPFAM" id="SSF53474">
    <property type="entry name" value="alpha/beta-Hydrolases"/>
    <property type="match status" value="1"/>
</dbReference>
<evidence type="ECO:0000313" key="1">
    <source>
        <dbReference type="EMBL" id="MBR0800655.1"/>
    </source>
</evidence>
<gene>
    <name evidence="1" type="ORF">JQ615_35370</name>
</gene>